<dbReference type="GO" id="GO:0150094">
    <property type="term" value="P:amyloid-beta clearance by cellular catabolic process"/>
    <property type="evidence" value="ECO:0007669"/>
    <property type="project" value="TreeGrafter"/>
</dbReference>
<dbReference type="PRINTS" id="PR01609">
    <property type="entry name" value="CD36FAMILY"/>
</dbReference>
<dbReference type="GO" id="GO:0044539">
    <property type="term" value="P:long-chain fatty acid import into cell"/>
    <property type="evidence" value="ECO:0007669"/>
    <property type="project" value="TreeGrafter"/>
</dbReference>
<dbReference type="PRINTS" id="PR01610">
    <property type="entry name" value="CD36ANTIGEN"/>
</dbReference>
<comment type="subcellular location">
    <subcellularLocation>
        <location evidence="6">Apical cell membrane</location>
    </subcellularLocation>
    <subcellularLocation>
        <location evidence="9">Cell membrane</location>
        <topology evidence="9">Multi-pass membrane protein</topology>
    </subcellularLocation>
    <subcellularLocation>
        <location evidence="8">Golgi apparatus</location>
    </subcellularLocation>
    <subcellularLocation>
        <location evidence="7">Membrane raft</location>
    </subcellularLocation>
</comment>
<dbReference type="Pfam" id="PF01130">
    <property type="entry name" value="CD36"/>
    <property type="match status" value="1"/>
</dbReference>
<evidence type="ECO:0000256" key="14">
    <source>
        <dbReference type="ARBA" id="ARBA00022499"/>
    </source>
</evidence>
<keyword evidence="12" id="KW-0813">Transport</keyword>
<dbReference type="PANTHER" id="PTHR11923">
    <property type="entry name" value="SCAVENGER RECEPTOR CLASS B TYPE-1 SR-B1"/>
    <property type="match status" value="1"/>
</dbReference>
<evidence type="ECO:0000256" key="7">
    <source>
        <dbReference type="ARBA" id="ARBA00004285"/>
    </source>
</evidence>
<evidence type="ECO:0000256" key="4">
    <source>
        <dbReference type="ARBA" id="ARBA00000996"/>
    </source>
</evidence>
<evidence type="ECO:0000256" key="25">
    <source>
        <dbReference type="ARBA" id="ARBA00023180"/>
    </source>
</evidence>
<accession>A0AAD8DIR5</accession>
<evidence type="ECO:0000256" key="32">
    <source>
        <dbReference type="PIRSR" id="PIRSR605428-52"/>
    </source>
</evidence>
<evidence type="ECO:0000256" key="12">
    <source>
        <dbReference type="ARBA" id="ARBA00022448"/>
    </source>
</evidence>
<keyword evidence="13" id="KW-1003">Cell membrane</keyword>
<dbReference type="GO" id="GO:0005794">
    <property type="term" value="C:Golgi apparatus"/>
    <property type="evidence" value="ECO:0007669"/>
    <property type="project" value="UniProtKB-SubCell"/>
</dbReference>
<dbReference type="GO" id="GO:0006898">
    <property type="term" value="P:receptor-mediated endocytosis"/>
    <property type="evidence" value="ECO:0007669"/>
    <property type="project" value="TreeGrafter"/>
</dbReference>
<evidence type="ECO:0000256" key="2">
    <source>
        <dbReference type="ARBA" id="ARBA00000626"/>
    </source>
</evidence>
<evidence type="ECO:0000256" key="5">
    <source>
        <dbReference type="ARBA" id="ARBA00001892"/>
    </source>
</evidence>
<dbReference type="PANTHER" id="PTHR11923:SF12">
    <property type="entry name" value="PLATELET GLYCOPROTEIN 4"/>
    <property type="match status" value="1"/>
</dbReference>
<evidence type="ECO:0000256" key="29">
    <source>
        <dbReference type="ARBA" id="ARBA00031821"/>
    </source>
</evidence>
<keyword evidence="21 33" id="KW-0472">Membrane</keyword>
<feature type="disulfide bond" evidence="32">
    <location>
        <begin position="270"/>
        <end position="331"/>
    </location>
</feature>
<keyword evidence="35" id="KW-1185">Reference proteome</keyword>
<keyword evidence="19" id="KW-0333">Golgi apparatus</keyword>
<dbReference type="InterPro" id="IPR002159">
    <property type="entry name" value="CD36_fam"/>
</dbReference>
<protein>
    <recommendedName>
        <fullName evidence="11">Platelet glycoprotein 4</fullName>
    </recommendedName>
    <alternativeName>
        <fullName evidence="31">Glycoprotein IIIb</fullName>
    </alternativeName>
    <alternativeName>
        <fullName evidence="29">PAS IV</fullName>
    </alternativeName>
    <alternativeName>
        <fullName evidence="30">PAS-4</fullName>
    </alternativeName>
    <alternativeName>
        <fullName evidence="28">Platelet glycoprotein IV</fullName>
    </alternativeName>
</protein>
<reference evidence="34" key="1">
    <citation type="submission" date="2022-02" db="EMBL/GenBank/DDBJ databases">
        <title>Atlantic sturgeon de novo genome assembly.</title>
        <authorList>
            <person name="Stock M."/>
            <person name="Klopp C."/>
            <person name="Guiguen Y."/>
            <person name="Cabau C."/>
            <person name="Parinello H."/>
            <person name="Santidrian Yebra-Pimentel E."/>
            <person name="Kuhl H."/>
            <person name="Dirks R.P."/>
            <person name="Guessner J."/>
            <person name="Wuertz S."/>
            <person name="Du K."/>
            <person name="Schartl M."/>
        </authorList>
    </citation>
    <scope>NUCLEOTIDE SEQUENCE</scope>
    <source>
        <strain evidence="34">STURGEONOMICS-FGT-2020</strain>
        <tissue evidence="34">Whole blood</tissue>
    </source>
</reference>
<feature type="transmembrane region" description="Helical" evidence="33">
    <location>
        <begin position="444"/>
        <end position="464"/>
    </location>
</feature>
<dbReference type="GO" id="GO:0034383">
    <property type="term" value="P:low-density lipoprotein particle clearance"/>
    <property type="evidence" value="ECO:0007669"/>
    <property type="project" value="TreeGrafter"/>
</dbReference>
<keyword evidence="16" id="KW-0832">Ubl conjugation</keyword>
<evidence type="ECO:0000256" key="6">
    <source>
        <dbReference type="ARBA" id="ARBA00004221"/>
    </source>
</evidence>
<comment type="catalytic activity">
    <reaction evidence="3">
        <text>hexadecanoate(out) = hexadecanoate(in)</text>
        <dbReference type="Rhea" id="RHEA:45256"/>
        <dbReference type="ChEBI" id="CHEBI:7896"/>
    </reaction>
    <physiologicalReaction direction="left-to-right" evidence="3">
        <dbReference type="Rhea" id="RHEA:45257"/>
    </physiologicalReaction>
</comment>
<dbReference type="GO" id="GO:0019915">
    <property type="term" value="P:lipid storage"/>
    <property type="evidence" value="ECO:0007669"/>
    <property type="project" value="TreeGrafter"/>
</dbReference>
<evidence type="ECO:0000256" key="16">
    <source>
        <dbReference type="ARBA" id="ARBA00022843"/>
    </source>
</evidence>
<evidence type="ECO:0000256" key="30">
    <source>
        <dbReference type="ARBA" id="ARBA00032188"/>
    </source>
</evidence>
<gene>
    <name evidence="34" type="primary">CD36</name>
    <name evidence="34" type="ORF">AOXY_G9859</name>
</gene>
<keyword evidence="22" id="KW-0564">Palmitate</keyword>
<keyword evidence="24" id="KW-0675">Receptor</keyword>
<keyword evidence="15 33" id="KW-0812">Transmembrane</keyword>
<comment type="catalytic activity">
    <reaction evidence="1">
        <text>(9Z,12Z)-octadecadienoate(out) = (9Z,12Z)-octadecadienoate(in)</text>
        <dbReference type="Rhea" id="RHEA:45264"/>
        <dbReference type="ChEBI" id="CHEBI:30245"/>
    </reaction>
    <physiologicalReaction direction="left-to-right" evidence="1">
        <dbReference type="Rhea" id="RHEA:45265"/>
    </physiologicalReaction>
</comment>
<keyword evidence="17" id="KW-0130">Cell adhesion</keyword>
<evidence type="ECO:0000256" key="15">
    <source>
        <dbReference type="ARBA" id="ARBA00022692"/>
    </source>
</evidence>
<evidence type="ECO:0000256" key="10">
    <source>
        <dbReference type="ARBA" id="ARBA00010532"/>
    </source>
</evidence>
<evidence type="ECO:0000256" key="24">
    <source>
        <dbReference type="ARBA" id="ARBA00023170"/>
    </source>
</evidence>
<feature type="disulfide bond" evidence="32">
    <location>
        <begin position="241"/>
        <end position="309"/>
    </location>
</feature>
<dbReference type="GO" id="GO:0007155">
    <property type="term" value="P:cell adhesion"/>
    <property type="evidence" value="ECO:0007669"/>
    <property type="project" value="UniProtKB-KW"/>
</dbReference>
<feature type="disulfide bond" evidence="32">
    <location>
        <begin position="311"/>
        <end position="320"/>
    </location>
</feature>
<evidence type="ECO:0000256" key="8">
    <source>
        <dbReference type="ARBA" id="ARBA00004555"/>
    </source>
</evidence>
<evidence type="ECO:0000256" key="27">
    <source>
        <dbReference type="ARBA" id="ARBA00023949"/>
    </source>
</evidence>
<dbReference type="GO" id="GO:0005901">
    <property type="term" value="C:caveola"/>
    <property type="evidence" value="ECO:0007669"/>
    <property type="project" value="TreeGrafter"/>
</dbReference>
<evidence type="ECO:0000256" key="33">
    <source>
        <dbReference type="SAM" id="Phobius"/>
    </source>
</evidence>
<comment type="catalytic activity">
    <reaction evidence="4">
        <text>tetradecanoate(out) = tetradecanoate(in)</text>
        <dbReference type="Rhea" id="RHEA:45252"/>
        <dbReference type="ChEBI" id="CHEBI:30807"/>
    </reaction>
    <physiologicalReaction direction="left-to-right" evidence="4">
        <dbReference type="Rhea" id="RHEA:45253"/>
    </physiologicalReaction>
</comment>
<evidence type="ECO:0000256" key="31">
    <source>
        <dbReference type="ARBA" id="ARBA00032780"/>
    </source>
</evidence>
<dbReference type="GO" id="GO:0016324">
    <property type="term" value="C:apical plasma membrane"/>
    <property type="evidence" value="ECO:0007669"/>
    <property type="project" value="UniProtKB-SubCell"/>
</dbReference>
<proteinExistence type="inferred from homology"/>
<comment type="similarity">
    <text evidence="10">Belongs to the CD36 family.</text>
</comment>
<dbReference type="GO" id="GO:0030169">
    <property type="term" value="F:low-density lipoprotein particle binding"/>
    <property type="evidence" value="ECO:0007669"/>
    <property type="project" value="TreeGrafter"/>
</dbReference>
<evidence type="ECO:0000256" key="11">
    <source>
        <dbReference type="ARBA" id="ARBA00020772"/>
    </source>
</evidence>
<keyword evidence="18 33" id="KW-1133">Transmembrane helix</keyword>
<evidence type="ECO:0000256" key="19">
    <source>
        <dbReference type="ARBA" id="ARBA00023034"/>
    </source>
</evidence>
<evidence type="ECO:0000256" key="1">
    <source>
        <dbReference type="ARBA" id="ARBA00000542"/>
    </source>
</evidence>
<organism evidence="34 35">
    <name type="scientific">Acipenser oxyrinchus oxyrinchus</name>
    <dbReference type="NCBI Taxonomy" id="40147"/>
    <lineage>
        <taxon>Eukaryota</taxon>
        <taxon>Metazoa</taxon>
        <taxon>Chordata</taxon>
        <taxon>Craniata</taxon>
        <taxon>Vertebrata</taxon>
        <taxon>Euteleostomi</taxon>
        <taxon>Actinopterygii</taxon>
        <taxon>Chondrostei</taxon>
        <taxon>Acipenseriformes</taxon>
        <taxon>Acipenseridae</taxon>
        <taxon>Acipenser</taxon>
    </lineage>
</organism>
<keyword evidence="20" id="KW-0445">Lipid transport</keyword>
<feature type="transmembrane region" description="Helical" evidence="33">
    <location>
        <begin position="7"/>
        <end position="30"/>
    </location>
</feature>
<evidence type="ECO:0000256" key="28">
    <source>
        <dbReference type="ARBA" id="ARBA00029966"/>
    </source>
</evidence>
<sequence>MSCNKNHLLTAGAFIGGLLALFGGIIILIGNSIIEDNVKKEAVIENGTVAYENWVLAGSPVYRQFWLFNVNNPLEIAQNGSKPILRQKGPYTYRVRYLPKINITVNLNNTISFLQPYCAYFEPGLSVGTEEDNITFLNLAVAGAPSILPPLLLPLLNNAIKQTNSSLFQTRTVKEMLWGYEDPLLKQLHLPDPHTGVFYPYNGTADGYYNIFTGRGNIKKLGIIDRWQGKGKLTTWQDPYCDMINGTDGSVFPPFIKKKKLLGFFSSDICRSVFAEYESSRVLKGIPVYRFMLPSKTFASPLDNPENKCYCKDPLFTRNCTMAGVLDISGCKEGMPVYISLPHFLYGSEALKEAIDGMEPNEEEHSTFLDVEPVTGISLNVAKRLQVNIAVQPSNQIEVLSKIKEPILFPLVWLNETATVDDATAKELKGALISTMDLLETIQMTLIGCGCVIFLACIISLCVLKKKKTKKHDQSKEMTDKGISENHF</sequence>
<evidence type="ECO:0000313" key="35">
    <source>
        <dbReference type="Proteomes" id="UP001230051"/>
    </source>
</evidence>
<keyword evidence="14" id="KW-1017">Isopeptide bond</keyword>
<evidence type="ECO:0000256" key="18">
    <source>
        <dbReference type="ARBA" id="ARBA00022989"/>
    </source>
</evidence>
<dbReference type="GO" id="GO:0005044">
    <property type="term" value="F:scavenger receptor activity"/>
    <property type="evidence" value="ECO:0007669"/>
    <property type="project" value="TreeGrafter"/>
</dbReference>
<dbReference type="InterPro" id="IPR005428">
    <property type="entry name" value="CD36/SCARB1/SNMP1"/>
</dbReference>
<evidence type="ECO:0000256" key="3">
    <source>
        <dbReference type="ARBA" id="ARBA00000934"/>
    </source>
</evidence>
<evidence type="ECO:0000256" key="22">
    <source>
        <dbReference type="ARBA" id="ARBA00023139"/>
    </source>
</evidence>
<keyword evidence="26" id="KW-0449">Lipoprotein</keyword>
<name>A0AAD8DIR5_ACIOX</name>
<evidence type="ECO:0000256" key="13">
    <source>
        <dbReference type="ARBA" id="ARBA00022475"/>
    </source>
</evidence>
<comment type="caution">
    <text evidence="34">The sequence shown here is derived from an EMBL/GenBank/DDBJ whole genome shotgun (WGS) entry which is preliminary data.</text>
</comment>
<dbReference type="EMBL" id="JAGXEW010000008">
    <property type="protein sequence ID" value="KAK1168958.1"/>
    <property type="molecule type" value="Genomic_DNA"/>
</dbReference>
<keyword evidence="23 32" id="KW-1015">Disulfide bond</keyword>
<evidence type="ECO:0000256" key="26">
    <source>
        <dbReference type="ARBA" id="ARBA00023288"/>
    </source>
</evidence>
<keyword evidence="25" id="KW-0325">Glycoprotein</keyword>
<evidence type="ECO:0000256" key="9">
    <source>
        <dbReference type="ARBA" id="ARBA00004651"/>
    </source>
</evidence>
<evidence type="ECO:0000256" key="17">
    <source>
        <dbReference type="ARBA" id="ARBA00022889"/>
    </source>
</evidence>
<comment type="catalytic activity">
    <reaction evidence="5">
        <text>butanoate(out) = butanoate(in)</text>
        <dbReference type="Rhea" id="RHEA:45248"/>
        <dbReference type="ChEBI" id="CHEBI:17968"/>
    </reaction>
    <physiologicalReaction direction="left-to-right" evidence="5">
        <dbReference type="Rhea" id="RHEA:45249"/>
    </physiologicalReaction>
</comment>
<evidence type="ECO:0000313" key="34">
    <source>
        <dbReference type="EMBL" id="KAK1168958.1"/>
    </source>
</evidence>
<evidence type="ECO:0000256" key="23">
    <source>
        <dbReference type="ARBA" id="ARBA00023157"/>
    </source>
</evidence>
<dbReference type="AlphaFoldDB" id="A0AAD8DIR5"/>
<comment type="catalytic activity">
    <reaction evidence="2">
        <text>(9Z)-octadecenoate(out) = (9Z)-octadecenoate(in)</text>
        <dbReference type="Rhea" id="RHEA:33655"/>
        <dbReference type="ChEBI" id="CHEBI:30823"/>
    </reaction>
    <physiologicalReaction direction="left-to-right" evidence="2">
        <dbReference type="Rhea" id="RHEA:33656"/>
    </physiologicalReaction>
</comment>
<evidence type="ECO:0000256" key="21">
    <source>
        <dbReference type="ARBA" id="ARBA00023136"/>
    </source>
</evidence>
<evidence type="ECO:0000256" key="20">
    <source>
        <dbReference type="ARBA" id="ARBA00023055"/>
    </source>
</evidence>
<comment type="catalytic activity">
    <reaction evidence="27">
        <text>tetracosanoate(out) = tetracosanoate(in)</text>
        <dbReference type="Rhea" id="RHEA:45260"/>
        <dbReference type="ChEBI" id="CHEBI:31014"/>
    </reaction>
    <physiologicalReaction direction="left-to-right" evidence="27">
        <dbReference type="Rhea" id="RHEA:45261"/>
    </physiologicalReaction>
</comment>
<dbReference type="GO" id="GO:0009986">
    <property type="term" value="C:cell surface"/>
    <property type="evidence" value="ECO:0007669"/>
    <property type="project" value="TreeGrafter"/>
</dbReference>
<dbReference type="GO" id="GO:0005041">
    <property type="term" value="F:low-density lipoprotein particle receptor activity"/>
    <property type="evidence" value="ECO:0007669"/>
    <property type="project" value="TreeGrafter"/>
</dbReference>
<dbReference type="Proteomes" id="UP001230051">
    <property type="component" value="Unassembled WGS sequence"/>
</dbReference>
<dbReference type="GO" id="GO:0042953">
    <property type="term" value="P:lipoprotein transport"/>
    <property type="evidence" value="ECO:0007669"/>
    <property type="project" value="TreeGrafter"/>
</dbReference>